<dbReference type="Proteomes" id="UP000692954">
    <property type="component" value="Unassembled WGS sequence"/>
</dbReference>
<dbReference type="EMBL" id="CAJJDN010000113">
    <property type="protein sequence ID" value="CAD8117393.1"/>
    <property type="molecule type" value="Genomic_DNA"/>
</dbReference>
<name>A0A8S1QNM8_9CILI</name>
<evidence type="ECO:0008006" key="4">
    <source>
        <dbReference type="Google" id="ProtNLM"/>
    </source>
</evidence>
<accession>A0A8S1QNM8</accession>
<gene>
    <name evidence="2" type="ORF">PSON_ATCC_30995.1.T1130196</name>
</gene>
<keyword evidence="3" id="KW-1185">Reference proteome</keyword>
<evidence type="ECO:0000313" key="3">
    <source>
        <dbReference type="Proteomes" id="UP000692954"/>
    </source>
</evidence>
<feature type="transmembrane region" description="Helical" evidence="1">
    <location>
        <begin position="123"/>
        <end position="143"/>
    </location>
</feature>
<reference evidence="2" key="1">
    <citation type="submission" date="2021-01" db="EMBL/GenBank/DDBJ databases">
        <authorList>
            <consortium name="Genoscope - CEA"/>
            <person name="William W."/>
        </authorList>
    </citation>
    <scope>NUCLEOTIDE SEQUENCE</scope>
</reference>
<dbReference type="AlphaFoldDB" id="A0A8S1QNM8"/>
<evidence type="ECO:0000313" key="2">
    <source>
        <dbReference type="EMBL" id="CAD8117393.1"/>
    </source>
</evidence>
<comment type="caution">
    <text evidence="2">The sequence shown here is derived from an EMBL/GenBank/DDBJ whole genome shotgun (WGS) entry which is preliminary data.</text>
</comment>
<protein>
    <recommendedName>
        <fullName evidence="4">Transmembrane protein</fullName>
    </recommendedName>
</protein>
<evidence type="ECO:0000256" key="1">
    <source>
        <dbReference type="SAM" id="Phobius"/>
    </source>
</evidence>
<proteinExistence type="predicted"/>
<keyword evidence="1" id="KW-1133">Transmembrane helix</keyword>
<dbReference type="OrthoDB" id="283639at2759"/>
<keyword evidence="1" id="KW-0472">Membrane</keyword>
<keyword evidence="1" id="KW-0812">Transmembrane</keyword>
<organism evidence="2 3">
    <name type="scientific">Paramecium sonneborni</name>
    <dbReference type="NCBI Taxonomy" id="65129"/>
    <lineage>
        <taxon>Eukaryota</taxon>
        <taxon>Sar</taxon>
        <taxon>Alveolata</taxon>
        <taxon>Ciliophora</taxon>
        <taxon>Intramacronucleata</taxon>
        <taxon>Oligohymenophorea</taxon>
        <taxon>Peniculida</taxon>
        <taxon>Parameciidae</taxon>
        <taxon>Paramecium</taxon>
    </lineage>
</organism>
<sequence>MLFLLISIALAQQLEYFTDANFQKRTLISKHYVQYDWVIAFCDQECPNETIATVNSFPDSYQKGFVNLSNSPWIKNNIAQNGIWIYYLNNTMCEFQNGHCDLHLPVPQKYNIPKVNFFESRMIVVQIGCVILVIFYIMAFFDLKKRFWDQKNKVKSE</sequence>